<comment type="caution">
    <text evidence="2">The sequence shown here is derived from an EMBL/GenBank/DDBJ whole genome shotgun (WGS) entry which is preliminary data.</text>
</comment>
<sequence length="425" mass="47782">MLKAQALLELEIKNIGAKKFMASRDFEQELMTMFQAQGWQDAEGGDGAPVAALDGDDAVLWDLLDEARKTGFKFKKRTALGSRFERWMKKHWTEQQVLAYDNGSNSYKEKERQDWALARFQYLEKTRKLIEERVESDQIIGTPMNLDALIQAEGGFDRPSAVQGALNIARNMIRKGPPYVSINPDSGRLEFTRRTKRSILDTRKSYQNITEEHNGKKQRTGAASSGLPRDRDDPATHAEATPQTQGLRTATETPLKTEKSTGNTGNDKPSTPRVGKPAGKEKKDKTSTKDKKEKESGKGKKTPKSDKVPEGKAFTKAIQDVLNTYSTTTQSARSIIDKATSDEEWASIRSFLPRVQTRLSKVMDIYNAEDPFSNMILNGIDDESYPADERYKSSMKILAELGKLQDALVWLRQMKDLSNRGDSSE</sequence>
<keyword evidence="3" id="KW-1185">Reference proteome</keyword>
<dbReference type="EMBL" id="CAUYUJ010014678">
    <property type="protein sequence ID" value="CAK0844602.1"/>
    <property type="molecule type" value="Genomic_DNA"/>
</dbReference>
<evidence type="ECO:0000256" key="1">
    <source>
        <dbReference type="SAM" id="MobiDB-lite"/>
    </source>
</evidence>
<accession>A0ABN9TFS8</accession>
<evidence type="ECO:0000313" key="3">
    <source>
        <dbReference type="Proteomes" id="UP001189429"/>
    </source>
</evidence>
<feature type="region of interest" description="Disordered" evidence="1">
    <location>
        <begin position="193"/>
        <end position="312"/>
    </location>
</feature>
<proteinExistence type="predicted"/>
<reference evidence="2" key="1">
    <citation type="submission" date="2023-10" db="EMBL/GenBank/DDBJ databases">
        <authorList>
            <person name="Chen Y."/>
            <person name="Shah S."/>
            <person name="Dougan E. K."/>
            <person name="Thang M."/>
            <person name="Chan C."/>
        </authorList>
    </citation>
    <scope>NUCLEOTIDE SEQUENCE [LARGE SCALE GENOMIC DNA]</scope>
</reference>
<protein>
    <submittedName>
        <fullName evidence="2">Uncharacterized protein</fullName>
    </submittedName>
</protein>
<feature type="compositionally biased region" description="Polar residues" evidence="1">
    <location>
        <begin position="241"/>
        <end position="269"/>
    </location>
</feature>
<gene>
    <name evidence="2" type="ORF">PCOR1329_LOCUS38669</name>
</gene>
<evidence type="ECO:0000313" key="2">
    <source>
        <dbReference type="EMBL" id="CAK0844602.1"/>
    </source>
</evidence>
<name>A0ABN9TFS8_9DINO</name>
<organism evidence="2 3">
    <name type="scientific">Prorocentrum cordatum</name>
    <dbReference type="NCBI Taxonomy" id="2364126"/>
    <lineage>
        <taxon>Eukaryota</taxon>
        <taxon>Sar</taxon>
        <taxon>Alveolata</taxon>
        <taxon>Dinophyceae</taxon>
        <taxon>Prorocentrales</taxon>
        <taxon>Prorocentraceae</taxon>
        <taxon>Prorocentrum</taxon>
    </lineage>
</organism>
<feature type="compositionally biased region" description="Basic and acidic residues" evidence="1">
    <location>
        <begin position="193"/>
        <end position="215"/>
    </location>
</feature>
<feature type="compositionally biased region" description="Basic and acidic residues" evidence="1">
    <location>
        <begin position="278"/>
        <end position="310"/>
    </location>
</feature>
<dbReference type="Proteomes" id="UP001189429">
    <property type="component" value="Unassembled WGS sequence"/>
</dbReference>